<feature type="region of interest" description="Disordered" evidence="2">
    <location>
        <begin position="141"/>
        <end position="160"/>
    </location>
</feature>
<reference evidence="3 4" key="1">
    <citation type="submission" date="2016-10" db="EMBL/GenBank/DDBJ databases">
        <authorList>
            <person name="Cai Z."/>
        </authorList>
    </citation>
    <scope>NUCLEOTIDE SEQUENCE [LARGE SCALE GENOMIC DNA]</scope>
</reference>
<dbReference type="PANTHER" id="PTHR12904:SF23">
    <property type="entry name" value="PROTEIN ZER-1 HOMOLOG"/>
    <property type="match status" value="1"/>
</dbReference>
<evidence type="ECO:0000313" key="4">
    <source>
        <dbReference type="Proteomes" id="UP000256970"/>
    </source>
</evidence>
<organism evidence="3 4">
    <name type="scientific">Tetradesmus obliquus</name>
    <name type="common">Green alga</name>
    <name type="synonym">Acutodesmus obliquus</name>
    <dbReference type="NCBI Taxonomy" id="3088"/>
    <lineage>
        <taxon>Eukaryota</taxon>
        <taxon>Viridiplantae</taxon>
        <taxon>Chlorophyta</taxon>
        <taxon>core chlorophytes</taxon>
        <taxon>Chlorophyceae</taxon>
        <taxon>CS clade</taxon>
        <taxon>Sphaeropleales</taxon>
        <taxon>Scenedesmaceae</taxon>
        <taxon>Tetradesmus</taxon>
    </lineage>
</organism>
<proteinExistence type="predicted"/>
<dbReference type="InterPro" id="IPR032675">
    <property type="entry name" value="LRR_dom_sf"/>
</dbReference>
<evidence type="ECO:0000256" key="1">
    <source>
        <dbReference type="ARBA" id="ARBA00004430"/>
    </source>
</evidence>
<protein>
    <recommendedName>
        <fullName evidence="5">F-box domain-containing protein</fullName>
    </recommendedName>
</protein>
<feature type="compositionally biased region" description="Low complexity" evidence="2">
    <location>
        <begin position="144"/>
        <end position="160"/>
    </location>
</feature>
<dbReference type="GO" id="GO:0005930">
    <property type="term" value="C:axoneme"/>
    <property type="evidence" value="ECO:0007669"/>
    <property type="project" value="UniProtKB-SubCell"/>
</dbReference>
<dbReference type="InterPro" id="IPR051341">
    <property type="entry name" value="Zyg-11_UBL_adapter"/>
</dbReference>
<keyword evidence="4" id="KW-1185">Reference proteome</keyword>
<dbReference type="SUPFAM" id="SSF52047">
    <property type="entry name" value="RNI-like"/>
    <property type="match status" value="1"/>
</dbReference>
<dbReference type="AlphaFoldDB" id="A0A383WDL0"/>
<comment type="subcellular location">
    <subcellularLocation>
        <location evidence="1">Cytoplasm</location>
        <location evidence="1">Cytoskeleton</location>
        <location evidence="1">Cilium axoneme</location>
    </subcellularLocation>
</comment>
<evidence type="ECO:0000256" key="2">
    <source>
        <dbReference type="SAM" id="MobiDB-lite"/>
    </source>
</evidence>
<dbReference type="EMBL" id="FNXT01001239">
    <property type="protein sequence ID" value="SZX75697.1"/>
    <property type="molecule type" value="Genomic_DNA"/>
</dbReference>
<accession>A0A383WDL0</accession>
<dbReference type="Proteomes" id="UP000256970">
    <property type="component" value="Unassembled WGS sequence"/>
</dbReference>
<dbReference type="PANTHER" id="PTHR12904">
    <property type="match status" value="1"/>
</dbReference>
<name>A0A383WDL0_TETOB</name>
<sequence length="634" mass="68037">MREPYLSKDTPDSGLMALTVAVAHPTFRSSPKVLCAAACVCKDWRQEVQECAGCNTDVHLSLRSCSESSTTIAVPPLLPKLQGFASWLAKHGPLVKSLEVDSFSLSDTISDTAVQLLRMGIQQAAATCCVQPLAAAKPPAADYSTTSAAPGATSTGLQQLQQRQQPGLRLASFTSHAPWAVDLLPVLPAHSLTRLQLGWGDSTAGNIAAENYAAALAAALPRLSSLQELVLCGTIAWVPQGEPQVDSCLAVLRQLTRLTCLEVFDETDADEPNSAVHQLLAQPPPRLQELHLGMISSWGLPRPFDFGRLQQLHQLVFHSMEPEVSVLPAQLRHLGLAYCRGPHQLAAVLPLQRLPALSFMMCDGFTEPEQLLRLAQLPARQELRLSSEGTWSAAVATAPAWGQLPQLCELKVECREAHATGRELAAVIAGVAAATALTGLDLQMFSLESPGREDDGHEEHAAASMWGGPQQVALNISASIAWLTRLQSLELSGLDNVNSSIWRAAGLVVGSVCALAALTGLTHLGLRRGGACVDDFTAAALAHSLKQLRRLDVSECELGTMVCLAAIADLPRLSDLQLKGNPGVTQQRLMLLTRLPHLQILSVARNDEVTDAFMDEALSALWFITDSREACWML</sequence>
<evidence type="ECO:0000313" key="3">
    <source>
        <dbReference type="EMBL" id="SZX75697.1"/>
    </source>
</evidence>
<evidence type="ECO:0008006" key="5">
    <source>
        <dbReference type="Google" id="ProtNLM"/>
    </source>
</evidence>
<gene>
    <name evidence="3" type="ORF">BQ4739_LOCUS15973</name>
</gene>
<dbReference type="Gene3D" id="3.80.10.10">
    <property type="entry name" value="Ribonuclease Inhibitor"/>
    <property type="match status" value="1"/>
</dbReference>